<evidence type="ECO:0000256" key="6">
    <source>
        <dbReference type="PIRSR" id="PIRSR000097-3"/>
    </source>
</evidence>
<dbReference type="PIRSF" id="PIRSF000097">
    <property type="entry name" value="AKR"/>
    <property type="match status" value="1"/>
</dbReference>
<evidence type="ECO:0000256" key="1">
    <source>
        <dbReference type="ARBA" id="ARBA00007905"/>
    </source>
</evidence>
<reference evidence="9 10" key="1">
    <citation type="submission" date="2023-11" db="EMBL/GenBank/DDBJ databases">
        <authorList>
            <person name="Okamura Y."/>
        </authorList>
    </citation>
    <scope>NUCLEOTIDE SEQUENCE [LARGE SCALE GENOMIC DNA]</scope>
</reference>
<keyword evidence="7" id="KW-0732">Signal</keyword>
<dbReference type="InterPro" id="IPR018170">
    <property type="entry name" value="Aldo/ket_reductase_CS"/>
</dbReference>
<comment type="caution">
    <text evidence="9">The sequence shown here is derived from an EMBL/GenBank/DDBJ whole genome shotgun (WGS) entry which is preliminary data.</text>
</comment>
<comment type="similarity">
    <text evidence="1">Belongs to the aldo/keto reductase family.</text>
</comment>
<dbReference type="InterPro" id="IPR036812">
    <property type="entry name" value="NAD(P)_OxRdtase_dom_sf"/>
</dbReference>
<protein>
    <recommendedName>
        <fullName evidence="8">NADP-dependent oxidoreductase domain-containing protein</fullName>
    </recommendedName>
</protein>
<feature type="signal peptide" evidence="7">
    <location>
        <begin position="1"/>
        <end position="18"/>
    </location>
</feature>
<dbReference type="GO" id="GO:0016616">
    <property type="term" value="F:oxidoreductase activity, acting on the CH-OH group of donors, NAD or NADP as acceptor"/>
    <property type="evidence" value="ECO:0007669"/>
    <property type="project" value="UniProtKB-ARBA"/>
</dbReference>
<evidence type="ECO:0000256" key="2">
    <source>
        <dbReference type="ARBA" id="ARBA00022857"/>
    </source>
</evidence>
<dbReference type="PANTHER" id="PTHR43827">
    <property type="entry name" value="2,5-DIKETO-D-GLUCONIC ACID REDUCTASE"/>
    <property type="match status" value="1"/>
</dbReference>
<evidence type="ECO:0000256" key="4">
    <source>
        <dbReference type="PIRSR" id="PIRSR000097-1"/>
    </source>
</evidence>
<evidence type="ECO:0000313" key="10">
    <source>
        <dbReference type="Proteomes" id="UP001497472"/>
    </source>
</evidence>
<dbReference type="Pfam" id="PF00248">
    <property type="entry name" value="Aldo_ket_red"/>
    <property type="match status" value="2"/>
</dbReference>
<dbReference type="Proteomes" id="UP001497472">
    <property type="component" value="Unassembled WGS sequence"/>
</dbReference>
<proteinExistence type="inferred from homology"/>
<feature type="site" description="Lowers pKa of active site Tyr" evidence="6">
    <location>
        <position position="95"/>
    </location>
</feature>
<keyword evidence="3" id="KW-0560">Oxidoreductase</keyword>
<dbReference type="EMBL" id="CAVLEF010000002">
    <property type="protein sequence ID" value="CAK1541778.1"/>
    <property type="molecule type" value="Genomic_DNA"/>
</dbReference>
<feature type="active site" description="Proton donor" evidence="4">
    <location>
        <position position="66"/>
    </location>
</feature>
<dbReference type="InterPro" id="IPR023210">
    <property type="entry name" value="NADP_OxRdtase_dom"/>
</dbReference>
<evidence type="ECO:0000256" key="7">
    <source>
        <dbReference type="SAM" id="SignalP"/>
    </source>
</evidence>
<dbReference type="AlphaFoldDB" id="A0AAV1IXC2"/>
<dbReference type="PRINTS" id="PR00069">
    <property type="entry name" value="ALDKETRDTASE"/>
</dbReference>
<evidence type="ECO:0000259" key="8">
    <source>
        <dbReference type="Pfam" id="PF00248"/>
    </source>
</evidence>
<organism evidence="9 10">
    <name type="scientific">Leptosia nina</name>
    <dbReference type="NCBI Taxonomy" id="320188"/>
    <lineage>
        <taxon>Eukaryota</taxon>
        <taxon>Metazoa</taxon>
        <taxon>Ecdysozoa</taxon>
        <taxon>Arthropoda</taxon>
        <taxon>Hexapoda</taxon>
        <taxon>Insecta</taxon>
        <taxon>Pterygota</taxon>
        <taxon>Neoptera</taxon>
        <taxon>Endopterygota</taxon>
        <taxon>Lepidoptera</taxon>
        <taxon>Glossata</taxon>
        <taxon>Ditrysia</taxon>
        <taxon>Papilionoidea</taxon>
        <taxon>Pieridae</taxon>
        <taxon>Pierinae</taxon>
        <taxon>Leptosia</taxon>
    </lineage>
</organism>
<dbReference type="PROSITE" id="PS00798">
    <property type="entry name" value="ALDOKETO_REDUCTASE_1"/>
    <property type="match status" value="1"/>
</dbReference>
<feature type="domain" description="NADP-dependent oxidoreductase" evidence="8">
    <location>
        <begin position="46"/>
        <end position="131"/>
    </location>
</feature>
<keyword evidence="2" id="KW-0521">NADP</keyword>
<sequence>MPLLRKTILLLFIVSVFSHKSFYRTLNDGNKIPSIAMGTFSLKNPKQSVLMAVKAGFRHIDTAKFYRNEYQVGQAIHELIETGVVTRDELFITGKLENEEHDRKQVKPGLEGTLKRLGLKYIDLYLIHSPMATGVNQNYPNLGLLSYCLEHNIQVMAYAPFGFMVPRFVSYRPIRPKIDDPYLTKLGEKYGKDTTQIVLRYLIDRNTIPIPRSDNHTHITSNIDVFDFSLTQNEILNINEFNIDTKVYVLGALKDHRYYSFNTC</sequence>
<feature type="domain" description="NADP-dependent oxidoreductase" evidence="8">
    <location>
        <begin position="141"/>
        <end position="242"/>
    </location>
</feature>
<evidence type="ECO:0000256" key="5">
    <source>
        <dbReference type="PIRSR" id="PIRSR000097-2"/>
    </source>
</evidence>
<dbReference type="SUPFAM" id="SSF51430">
    <property type="entry name" value="NAD(P)-linked oxidoreductase"/>
    <property type="match status" value="1"/>
</dbReference>
<dbReference type="Gene3D" id="3.20.20.100">
    <property type="entry name" value="NADP-dependent oxidoreductase domain"/>
    <property type="match status" value="2"/>
</dbReference>
<accession>A0AAV1IXC2</accession>
<dbReference type="PANTHER" id="PTHR43827:SF3">
    <property type="entry name" value="NADP-DEPENDENT OXIDOREDUCTASE DOMAIN-CONTAINING PROTEIN"/>
    <property type="match status" value="1"/>
</dbReference>
<feature type="chain" id="PRO_5043527650" description="NADP-dependent oxidoreductase domain-containing protein" evidence="7">
    <location>
        <begin position="19"/>
        <end position="264"/>
    </location>
</feature>
<dbReference type="InterPro" id="IPR020471">
    <property type="entry name" value="AKR"/>
</dbReference>
<keyword evidence="10" id="KW-1185">Reference proteome</keyword>
<name>A0AAV1IXC2_9NEOP</name>
<gene>
    <name evidence="9" type="ORF">LNINA_LOCUS1734</name>
</gene>
<evidence type="ECO:0000256" key="3">
    <source>
        <dbReference type="ARBA" id="ARBA00023002"/>
    </source>
</evidence>
<feature type="binding site" evidence="5">
    <location>
        <position position="128"/>
    </location>
    <ligand>
        <name>substrate</name>
    </ligand>
</feature>
<evidence type="ECO:0000313" key="9">
    <source>
        <dbReference type="EMBL" id="CAK1541778.1"/>
    </source>
</evidence>